<gene>
    <name evidence="2" type="ORF">E8E13_009523</name>
</gene>
<dbReference type="EMBL" id="SWKU01000010">
    <property type="protein sequence ID" value="KAF3003194.1"/>
    <property type="molecule type" value="Genomic_DNA"/>
</dbReference>
<dbReference type="AlphaFoldDB" id="A0A9P4TFZ6"/>
<protein>
    <recommendedName>
        <fullName evidence="1">Methyltransferase domain-containing protein</fullName>
    </recommendedName>
</protein>
<name>A0A9P4TFZ6_CURKU</name>
<dbReference type="Proteomes" id="UP000801428">
    <property type="component" value="Unassembled WGS sequence"/>
</dbReference>
<dbReference type="SUPFAM" id="SSF53335">
    <property type="entry name" value="S-adenosyl-L-methionine-dependent methyltransferases"/>
    <property type="match status" value="1"/>
</dbReference>
<feature type="domain" description="Methyltransferase" evidence="1">
    <location>
        <begin position="61"/>
        <end position="159"/>
    </location>
</feature>
<dbReference type="InterPro" id="IPR041698">
    <property type="entry name" value="Methyltransf_25"/>
</dbReference>
<dbReference type="Gene3D" id="3.40.50.150">
    <property type="entry name" value="Vaccinia Virus protein VP39"/>
    <property type="match status" value="1"/>
</dbReference>
<evidence type="ECO:0000259" key="1">
    <source>
        <dbReference type="Pfam" id="PF13649"/>
    </source>
</evidence>
<dbReference type="InterPro" id="IPR029063">
    <property type="entry name" value="SAM-dependent_MTases_sf"/>
</dbReference>
<sequence length="304" mass="33273">MSSSTTTTSGSNPSAMWQSDPNIAARYKAAENATRPFAKIMVELSTQLAPSTQDKEAPVEIFDLGCGTGAVEAEIYASRNGLEKRALDILAGDISPPMLAYLAERAKEEGWEGVQTQIFDGQKLAESEVLAGRAFEHIYVAFAIFMLPPDTPAKLAKLLKNGATLATSTWVDLPWFPVLKEAYARMADGPGKLERSDVWKAITNGLGWWDPAFVQKTLEEAGLKQVEVVTEKVRADCGTPENVMATMGFVLTVLSKAWPEEKREGWLVDVKQTFREVLVEQAGGEDKKVVWEFEGIVGVGVKEE</sequence>
<keyword evidence="3" id="KW-1185">Reference proteome</keyword>
<dbReference type="CDD" id="cd02440">
    <property type="entry name" value="AdoMet_MTases"/>
    <property type="match status" value="1"/>
</dbReference>
<accession>A0A9P4TFZ6</accession>
<proteinExistence type="predicted"/>
<comment type="caution">
    <text evidence="2">The sequence shown here is derived from an EMBL/GenBank/DDBJ whole genome shotgun (WGS) entry which is preliminary data.</text>
</comment>
<evidence type="ECO:0000313" key="3">
    <source>
        <dbReference type="Proteomes" id="UP000801428"/>
    </source>
</evidence>
<evidence type="ECO:0000313" key="2">
    <source>
        <dbReference type="EMBL" id="KAF3003194.1"/>
    </source>
</evidence>
<reference evidence="2" key="1">
    <citation type="submission" date="2019-04" db="EMBL/GenBank/DDBJ databases">
        <title>Sequencing of skin fungus with MAO and IRED activity.</title>
        <authorList>
            <person name="Marsaioli A.J."/>
            <person name="Bonatto J.M.C."/>
            <person name="Reis Junior O."/>
        </authorList>
    </citation>
    <scope>NUCLEOTIDE SEQUENCE</scope>
    <source>
        <strain evidence="2">30M1</strain>
    </source>
</reference>
<dbReference type="Pfam" id="PF13649">
    <property type="entry name" value="Methyltransf_25"/>
    <property type="match status" value="1"/>
</dbReference>
<dbReference type="OrthoDB" id="2013972at2759"/>
<organism evidence="2 3">
    <name type="scientific">Curvularia kusanoi</name>
    <name type="common">Cochliobolus kusanoi</name>
    <dbReference type="NCBI Taxonomy" id="90978"/>
    <lineage>
        <taxon>Eukaryota</taxon>
        <taxon>Fungi</taxon>
        <taxon>Dikarya</taxon>
        <taxon>Ascomycota</taxon>
        <taxon>Pezizomycotina</taxon>
        <taxon>Dothideomycetes</taxon>
        <taxon>Pleosporomycetidae</taxon>
        <taxon>Pleosporales</taxon>
        <taxon>Pleosporineae</taxon>
        <taxon>Pleosporaceae</taxon>
        <taxon>Curvularia</taxon>
    </lineage>
</organism>